<reference evidence="1 2" key="1">
    <citation type="submission" date="2017-12" db="EMBL/GenBank/DDBJ databases">
        <title>Comparative genomics of Botrytis spp.</title>
        <authorList>
            <person name="Valero-Jimenez C.A."/>
            <person name="Tapia P."/>
            <person name="Veloso J."/>
            <person name="Silva-Moreno E."/>
            <person name="Staats M."/>
            <person name="Valdes J.H."/>
            <person name="Van Kan J.A.L."/>
        </authorList>
    </citation>
    <scope>NUCLEOTIDE SEQUENCE [LARGE SCALE GENOMIC DNA]</scope>
    <source>
        <strain evidence="1 2">Bh0001</strain>
    </source>
</reference>
<name>A0A4Z1GPZ9_9HELO</name>
<proteinExistence type="predicted"/>
<dbReference type="AlphaFoldDB" id="A0A4Z1GPZ9"/>
<accession>A0A4Z1GPZ9</accession>
<organism evidence="1 2">
    <name type="scientific">Botrytis hyacinthi</name>
    <dbReference type="NCBI Taxonomy" id="278943"/>
    <lineage>
        <taxon>Eukaryota</taxon>
        <taxon>Fungi</taxon>
        <taxon>Dikarya</taxon>
        <taxon>Ascomycota</taxon>
        <taxon>Pezizomycotina</taxon>
        <taxon>Leotiomycetes</taxon>
        <taxon>Helotiales</taxon>
        <taxon>Sclerotiniaceae</taxon>
        <taxon>Botrytis</taxon>
    </lineage>
</organism>
<keyword evidence="2" id="KW-1185">Reference proteome</keyword>
<comment type="caution">
    <text evidence="1">The sequence shown here is derived from an EMBL/GenBank/DDBJ whole genome shotgun (WGS) entry which is preliminary data.</text>
</comment>
<gene>
    <name evidence="1" type="ORF">BHYA_0149g00200</name>
</gene>
<dbReference type="Proteomes" id="UP000297814">
    <property type="component" value="Unassembled WGS sequence"/>
</dbReference>
<protein>
    <submittedName>
        <fullName evidence="1">Uncharacterized protein</fullName>
    </submittedName>
</protein>
<dbReference type="EMBL" id="PQXK01000149">
    <property type="protein sequence ID" value="TGO35707.1"/>
    <property type="molecule type" value="Genomic_DNA"/>
</dbReference>
<sequence>MTSAEGYSCHYYVQNVVLYNDLNKNMTSSPLFKIILDGVPQDYFEVYLQYISGIKLFFEVKTLFSGTLFDLDDVMTSEKSQIKGMMLLVCAESEEEVLEQLKKDVCNREWYLGLKEDVNWRIYGSGKEWTGGRA</sequence>
<evidence type="ECO:0000313" key="2">
    <source>
        <dbReference type="Proteomes" id="UP000297814"/>
    </source>
</evidence>
<dbReference type="Gene3D" id="3.30.70.1060">
    <property type="entry name" value="Dimeric alpha+beta barrel"/>
    <property type="match status" value="1"/>
</dbReference>
<evidence type="ECO:0000313" key="1">
    <source>
        <dbReference type="EMBL" id="TGO35707.1"/>
    </source>
</evidence>